<evidence type="ECO:0000259" key="3">
    <source>
        <dbReference type="Pfam" id="PF00501"/>
    </source>
</evidence>
<dbReference type="InterPro" id="IPR042099">
    <property type="entry name" value="ANL_N_sf"/>
</dbReference>
<comment type="catalytic activity">
    <reaction evidence="1">
        <text>a long-chain fatty acid + ATP + CoA = a long-chain fatty acyl-CoA + AMP + diphosphate</text>
        <dbReference type="Rhea" id="RHEA:15421"/>
        <dbReference type="ChEBI" id="CHEBI:30616"/>
        <dbReference type="ChEBI" id="CHEBI:33019"/>
        <dbReference type="ChEBI" id="CHEBI:57287"/>
        <dbReference type="ChEBI" id="CHEBI:57560"/>
        <dbReference type="ChEBI" id="CHEBI:83139"/>
        <dbReference type="ChEBI" id="CHEBI:456215"/>
        <dbReference type="EC" id="6.2.1.3"/>
    </reaction>
    <physiologicalReaction direction="left-to-right" evidence="1">
        <dbReference type="Rhea" id="RHEA:15422"/>
    </physiologicalReaction>
</comment>
<dbReference type="Gene3D" id="3.40.50.12780">
    <property type="entry name" value="N-terminal domain of ligase-like"/>
    <property type="match status" value="1"/>
</dbReference>
<name>A0A9D1N864_9FIRM</name>
<dbReference type="InterPro" id="IPR045851">
    <property type="entry name" value="AMP-bd_C_sf"/>
</dbReference>
<evidence type="ECO:0000313" key="5">
    <source>
        <dbReference type="Proteomes" id="UP000824130"/>
    </source>
</evidence>
<dbReference type="SUPFAM" id="SSF56801">
    <property type="entry name" value="Acetyl-CoA synthetase-like"/>
    <property type="match status" value="1"/>
</dbReference>
<organism evidence="4 5">
    <name type="scientific">Candidatus Allocopromorpha excrementipullorum</name>
    <dbReference type="NCBI Taxonomy" id="2840743"/>
    <lineage>
        <taxon>Bacteria</taxon>
        <taxon>Bacillati</taxon>
        <taxon>Bacillota</taxon>
        <taxon>Clostridia</taxon>
        <taxon>Eubacteriales</taxon>
        <taxon>Eubacteriaceae</taxon>
        <taxon>Eubacteriaceae incertae sedis</taxon>
        <taxon>Candidatus Allocopromorpha</taxon>
    </lineage>
</organism>
<feature type="domain" description="AMP-dependent synthetase/ligase" evidence="3">
    <location>
        <begin position="30"/>
        <end position="423"/>
    </location>
</feature>
<dbReference type="PROSITE" id="PS00455">
    <property type="entry name" value="AMP_BINDING"/>
    <property type="match status" value="1"/>
</dbReference>
<dbReference type="GO" id="GO:0004467">
    <property type="term" value="F:long-chain fatty acid-CoA ligase activity"/>
    <property type="evidence" value="ECO:0007669"/>
    <property type="project" value="UniProtKB-EC"/>
</dbReference>
<evidence type="ECO:0000256" key="2">
    <source>
        <dbReference type="SAM" id="MobiDB-lite"/>
    </source>
</evidence>
<dbReference type="AlphaFoldDB" id="A0A9D1N864"/>
<evidence type="ECO:0000313" key="4">
    <source>
        <dbReference type="EMBL" id="HIU96681.1"/>
    </source>
</evidence>
<dbReference type="Gene3D" id="3.30.300.30">
    <property type="match status" value="1"/>
</dbReference>
<feature type="region of interest" description="Disordered" evidence="2">
    <location>
        <begin position="557"/>
        <end position="580"/>
    </location>
</feature>
<dbReference type="Pfam" id="PF23562">
    <property type="entry name" value="AMP-binding_C_3"/>
    <property type="match status" value="1"/>
</dbReference>
<dbReference type="InterPro" id="IPR020845">
    <property type="entry name" value="AMP-binding_CS"/>
</dbReference>
<dbReference type="PANTHER" id="PTHR43272">
    <property type="entry name" value="LONG-CHAIN-FATTY-ACID--COA LIGASE"/>
    <property type="match status" value="1"/>
</dbReference>
<dbReference type="GO" id="GO:0016020">
    <property type="term" value="C:membrane"/>
    <property type="evidence" value="ECO:0007669"/>
    <property type="project" value="TreeGrafter"/>
</dbReference>
<dbReference type="InterPro" id="IPR000873">
    <property type="entry name" value="AMP-dep_synth/lig_dom"/>
</dbReference>
<dbReference type="EMBL" id="DVOB01000175">
    <property type="protein sequence ID" value="HIU96681.1"/>
    <property type="molecule type" value="Genomic_DNA"/>
</dbReference>
<dbReference type="Pfam" id="PF00501">
    <property type="entry name" value="AMP-binding"/>
    <property type="match status" value="1"/>
</dbReference>
<gene>
    <name evidence="4" type="ORF">IAD25_08270</name>
</gene>
<sequence>MNSKKYKNVLYKTRYINDLRDMIYSSAEIFGSKPAFLVKDVPGGKYRPISYIQLKEDINDLGTRLIDMGLKGKKIAVIGENSYKWVVTYLAVTNGTGVIVPLDKELTAIEIGNLLKRAEADAVFFSAKMREKVMEAMAETDIIGTKVCMDGDGGDGIVCWDQLLSEGKTLRENGDRRFVDAIIDREAMCSLLFTSGTTGMSKGVMLSHKNISANVYNMSKYVKIREPGGGLSVLPMHHTYELTCHVFTGLYQGMFIAICEGLRYIQQNLKESRATVMLGVPAVFETMHKRVWKQAESSGMAGKMKKMMTVARRTGLFNNQKVMRHIFSKIHTSLGNNIELFISGGAAINPQVIRDYEALGFPMIQGYGMTENSPIIAVNRDNYSKADSVGQPMPGTEVKIVDADEDGVGEIICRGPSVMLGYYNDPEATAKVLRDGWLYTGDYGRFDEEGFLYICGRKKNVIVAKNGKNIYPEEIEYLLLEQPLIEEVVVYGVNDKKSGDIIVKAEIFPDFAAVEEILGHADDHQLSEALKGAIEEVNDKMPAYKRVKRFKVRHEEFEKTSTRKIRRTGSSIREEDDQEE</sequence>
<comment type="caution">
    <text evidence="4">The sequence shown here is derived from an EMBL/GenBank/DDBJ whole genome shotgun (WGS) entry which is preliminary data.</text>
</comment>
<reference evidence="4" key="2">
    <citation type="journal article" date="2021" name="PeerJ">
        <title>Extensive microbial diversity within the chicken gut microbiome revealed by metagenomics and culture.</title>
        <authorList>
            <person name="Gilroy R."/>
            <person name="Ravi A."/>
            <person name="Getino M."/>
            <person name="Pursley I."/>
            <person name="Horton D.L."/>
            <person name="Alikhan N.F."/>
            <person name="Baker D."/>
            <person name="Gharbi K."/>
            <person name="Hall N."/>
            <person name="Watson M."/>
            <person name="Adriaenssens E.M."/>
            <person name="Foster-Nyarko E."/>
            <person name="Jarju S."/>
            <person name="Secka A."/>
            <person name="Antonio M."/>
            <person name="Oren A."/>
            <person name="Chaudhuri R.R."/>
            <person name="La Ragione R."/>
            <person name="Hildebrand F."/>
            <person name="Pallen M.J."/>
        </authorList>
    </citation>
    <scope>NUCLEOTIDE SEQUENCE</scope>
    <source>
        <strain evidence="4">ChiSjej4B22-8349</strain>
    </source>
</reference>
<dbReference type="PANTHER" id="PTHR43272:SF52">
    <property type="entry name" value="AMP-DEPENDENT SYNTHETASE_LIGASE DOMAIN-CONTAINING PROTEIN"/>
    <property type="match status" value="1"/>
</dbReference>
<evidence type="ECO:0000256" key="1">
    <source>
        <dbReference type="ARBA" id="ARBA00024484"/>
    </source>
</evidence>
<protein>
    <submittedName>
        <fullName evidence="4">AMP-binding protein</fullName>
    </submittedName>
</protein>
<accession>A0A9D1N864</accession>
<dbReference type="Proteomes" id="UP000824130">
    <property type="component" value="Unassembled WGS sequence"/>
</dbReference>
<proteinExistence type="predicted"/>
<reference evidence="4" key="1">
    <citation type="submission" date="2020-10" db="EMBL/GenBank/DDBJ databases">
        <authorList>
            <person name="Gilroy R."/>
        </authorList>
    </citation>
    <scope>NUCLEOTIDE SEQUENCE</scope>
    <source>
        <strain evidence="4">ChiSjej4B22-8349</strain>
    </source>
</reference>